<keyword evidence="1" id="KW-0805">Transcription regulation</keyword>
<accession>A0A8J3I7I4</accession>
<keyword evidence="2" id="KW-0238">DNA-binding</keyword>
<dbReference type="InterPro" id="IPR016032">
    <property type="entry name" value="Sig_transdc_resp-reg_C-effctor"/>
</dbReference>
<dbReference type="PANTHER" id="PTHR44688">
    <property type="entry name" value="DNA-BINDING TRANSCRIPTIONAL ACTIVATOR DEVR_DOSR"/>
    <property type="match status" value="1"/>
</dbReference>
<dbReference type="Gene3D" id="1.25.40.10">
    <property type="entry name" value="Tetratricopeptide repeat domain"/>
    <property type="match status" value="1"/>
</dbReference>
<feature type="region of interest" description="Disordered" evidence="5">
    <location>
        <begin position="1"/>
        <end position="21"/>
    </location>
</feature>
<dbReference type="Gene3D" id="1.10.10.10">
    <property type="entry name" value="Winged helix-like DNA-binding domain superfamily/Winged helix DNA-binding domain"/>
    <property type="match status" value="1"/>
</dbReference>
<dbReference type="Pfam" id="PF00196">
    <property type="entry name" value="GerE"/>
    <property type="match status" value="1"/>
</dbReference>
<dbReference type="SUPFAM" id="SSF48452">
    <property type="entry name" value="TPR-like"/>
    <property type="match status" value="1"/>
</dbReference>
<dbReference type="GO" id="GO:0006355">
    <property type="term" value="P:regulation of DNA-templated transcription"/>
    <property type="evidence" value="ECO:0007669"/>
    <property type="project" value="InterPro"/>
</dbReference>
<dbReference type="InterPro" id="IPR041664">
    <property type="entry name" value="AAA_16"/>
</dbReference>
<keyword evidence="3" id="KW-0804">Transcription</keyword>
<dbReference type="Proteomes" id="UP000612362">
    <property type="component" value="Unassembled WGS sequence"/>
</dbReference>
<dbReference type="SUPFAM" id="SSF52540">
    <property type="entry name" value="P-loop containing nucleoside triphosphate hydrolases"/>
    <property type="match status" value="1"/>
</dbReference>
<dbReference type="InterPro" id="IPR000792">
    <property type="entry name" value="Tscrpt_reg_LuxR_C"/>
</dbReference>
<dbReference type="InterPro" id="IPR041617">
    <property type="entry name" value="TPR_MalT"/>
</dbReference>
<evidence type="ECO:0000256" key="5">
    <source>
        <dbReference type="SAM" id="MobiDB-lite"/>
    </source>
</evidence>
<dbReference type="PROSITE" id="PS50043">
    <property type="entry name" value="HTH_LUXR_2"/>
    <property type="match status" value="1"/>
</dbReference>
<dbReference type="PANTHER" id="PTHR44688:SF16">
    <property type="entry name" value="DNA-BINDING TRANSCRIPTIONAL ACTIVATOR DEVR_DOSR"/>
    <property type="match status" value="1"/>
</dbReference>
<organism evidence="7 8">
    <name type="scientific">Ktedonospora formicarum</name>
    <dbReference type="NCBI Taxonomy" id="2778364"/>
    <lineage>
        <taxon>Bacteria</taxon>
        <taxon>Bacillati</taxon>
        <taxon>Chloroflexota</taxon>
        <taxon>Ktedonobacteria</taxon>
        <taxon>Ktedonobacterales</taxon>
        <taxon>Ktedonobacteraceae</taxon>
        <taxon>Ktedonospora</taxon>
    </lineage>
</organism>
<keyword evidence="4" id="KW-0802">TPR repeat</keyword>
<proteinExistence type="predicted"/>
<feature type="repeat" description="TPR" evidence="4">
    <location>
        <begin position="573"/>
        <end position="606"/>
    </location>
</feature>
<evidence type="ECO:0000256" key="2">
    <source>
        <dbReference type="ARBA" id="ARBA00023125"/>
    </source>
</evidence>
<keyword evidence="8" id="KW-1185">Reference proteome</keyword>
<dbReference type="Pfam" id="PF13191">
    <property type="entry name" value="AAA_16"/>
    <property type="match status" value="1"/>
</dbReference>
<dbReference type="CDD" id="cd06170">
    <property type="entry name" value="LuxR_C_like"/>
    <property type="match status" value="1"/>
</dbReference>
<dbReference type="AlphaFoldDB" id="A0A8J3I7I4"/>
<comment type="caution">
    <text evidence="7">The sequence shown here is derived from an EMBL/GenBank/DDBJ whole genome shotgun (WGS) entry which is preliminary data.</text>
</comment>
<gene>
    <name evidence="7" type="ORF">KSX_66960</name>
</gene>
<name>A0A8J3I7I4_9CHLR</name>
<dbReference type="PROSITE" id="PS00622">
    <property type="entry name" value="HTH_LUXR_1"/>
    <property type="match status" value="1"/>
</dbReference>
<evidence type="ECO:0000313" key="7">
    <source>
        <dbReference type="EMBL" id="GHO48533.1"/>
    </source>
</evidence>
<dbReference type="Gene3D" id="3.40.50.300">
    <property type="entry name" value="P-loop containing nucleotide triphosphate hydrolases"/>
    <property type="match status" value="1"/>
</dbReference>
<reference evidence="7" key="1">
    <citation type="submission" date="2020-10" db="EMBL/GenBank/DDBJ databases">
        <title>Taxonomic study of unclassified bacteria belonging to the class Ktedonobacteria.</title>
        <authorList>
            <person name="Yabe S."/>
            <person name="Wang C.M."/>
            <person name="Zheng Y."/>
            <person name="Sakai Y."/>
            <person name="Cavaletti L."/>
            <person name="Monciardini P."/>
            <person name="Donadio S."/>
        </authorList>
    </citation>
    <scope>NUCLEOTIDE SEQUENCE</scope>
    <source>
        <strain evidence="7">SOSP1-1</strain>
    </source>
</reference>
<dbReference type="Pfam" id="PF25873">
    <property type="entry name" value="WHD_MalT"/>
    <property type="match status" value="1"/>
</dbReference>
<evidence type="ECO:0000256" key="1">
    <source>
        <dbReference type="ARBA" id="ARBA00023015"/>
    </source>
</evidence>
<sequence length="933" mass="105108">MLCPPPMQPERETSAPLSPRPEQVQHVSLLLPKLRPPRLPAWCVSREHLLERLKTGGQDKLTLVLAPAGSGKTTLVRQWIEVQGQDTQAAWLSLDPEDDDPIRFWHYVLTACEHFESKPGQEALTLLATHRSLFPQLVLKQILTSFLNDAARHGSRLLLILDDYHVITSSQIHESLTYLVDHLPPTLHLVILSRHEPALPLARWRARGDLQEIGAADLRFSLEEVGAFLQQALPVPLSTEQRQTLEARLEGWPTGLRLLALALQGKSERQEIEQVLAEFGGSHRYLLDYFALEVLSSLPEEQQNFLLQTSLLGRVTASLCDAVTGARNSEQTLREMERSGLFLQALGGEPPWYRYHALFAEALQAQAHKRLGEEAMRQCLSRASDWYGQEKMFAEGIEALLSAEAWERAATLMERMLTIQKQPALQERVTLLRWLELIPEQVLEAHPDLCVHYATALLLTLDPSSPGTLGLIEEPLKSAERTYEREEAWGKLGEALSCHAEVVRWQGDFPLALSIAQRALTLPPESPMLWRGASILIVVTSEMQKGRLEEARRLILEGQQEYETFQVPGYNLHGTTYMLGEIALQQGRLHQADRFFQQLLALAPENPVEQMMALFGLAQIAYEWNHLAEVEQNLARVLELGNTHRDELGKHVVEMAHRFPALLLLARVQEARGEYAQAQQALQHLLAFAQERQYPLYARLVLMQQAQLALASGVLPTVEDWQATANPLGDAPIAMLQEQEDLLRARILIVRGEMTGALHLLDNWQEEARSFRRLRSEVEISTLRSLAYAASAQPVQAAQALKEALRLAQPEGFQRIFLEKGEPLATLLRTLLLDFREEPSIQFTRSLLLAFVSRSGVSAVPAHAGSSLLLEPLTEAEQRVLRLLVRGRTNLEIAATLMVSINTVKTQVQSIYRKLNVKSRWEANEAARRLDLL</sequence>
<dbReference type="PROSITE" id="PS50005">
    <property type="entry name" value="TPR"/>
    <property type="match status" value="1"/>
</dbReference>
<evidence type="ECO:0000256" key="3">
    <source>
        <dbReference type="ARBA" id="ARBA00023163"/>
    </source>
</evidence>
<evidence type="ECO:0000259" key="6">
    <source>
        <dbReference type="PROSITE" id="PS50043"/>
    </source>
</evidence>
<dbReference type="PRINTS" id="PR00038">
    <property type="entry name" value="HTHLUXR"/>
</dbReference>
<feature type="domain" description="HTH luxR-type" evidence="6">
    <location>
        <begin position="866"/>
        <end position="931"/>
    </location>
</feature>
<dbReference type="InterPro" id="IPR059106">
    <property type="entry name" value="WHD_MalT"/>
</dbReference>
<dbReference type="InterPro" id="IPR019734">
    <property type="entry name" value="TPR_rpt"/>
</dbReference>
<dbReference type="InterPro" id="IPR011990">
    <property type="entry name" value="TPR-like_helical_dom_sf"/>
</dbReference>
<dbReference type="SMART" id="SM00028">
    <property type="entry name" value="TPR"/>
    <property type="match status" value="5"/>
</dbReference>
<evidence type="ECO:0000313" key="8">
    <source>
        <dbReference type="Proteomes" id="UP000612362"/>
    </source>
</evidence>
<dbReference type="InterPro" id="IPR036388">
    <property type="entry name" value="WH-like_DNA-bd_sf"/>
</dbReference>
<dbReference type="SUPFAM" id="SSF46894">
    <property type="entry name" value="C-terminal effector domain of the bipartite response regulators"/>
    <property type="match status" value="1"/>
</dbReference>
<dbReference type="EMBL" id="BNJF01000004">
    <property type="protein sequence ID" value="GHO48533.1"/>
    <property type="molecule type" value="Genomic_DNA"/>
</dbReference>
<dbReference type="InterPro" id="IPR027417">
    <property type="entry name" value="P-loop_NTPase"/>
</dbReference>
<protein>
    <submittedName>
        <fullName evidence="7">LuxR family transcriptional regulator</fullName>
    </submittedName>
</protein>
<dbReference type="Pfam" id="PF17874">
    <property type="entry name" value="TPR_MalT"/>
    <property type="match status" value="1"/>
</dbReference>
<dbReference type="GO" id="GO:0003677">
    <property type="term" value="F:DNA binding"/>
    <property type="evidence" value="ECO:0007669"/>
    <property type="project" value="UniProtKB-KW"/>
</dbReference>
<dbReference type="SMART" id="SM00421">
    <property type="entry name" value="HTH_LUXR"/>
    <property type="match status" value="1"/>
</dbReference>
<evidence type="ECO:0000256" key="4">
    <source>
        <dbReference type="PROSITE-ProRule" id="PRU00339"/>
    </source>
</evidence>